<evidence type="ECO:0000256" key="7">
    <source>
        <dbReference type="ARBA" id="ARBA00022825"/>
    </source>
</evidence>
<dbReference type="Gene3D" id="3.40.50.200">
    <property type="entry name" value="Peptidase S8/S53 domain"/>
    <property type="match status" value="1"/>
</dbReference>
<reference evidence="13 14" key="1">
    <citation type="submission" date="2017-09" db="EMBL/GenBank/DDBJ databases">
        <title>Large-scale bioinformatics analysis of Bacillus genomes uncovers conserved roles of natural products in bacterial physiology.</title>
        <authorList>
            <consortium name="Agbiome Team Llc"/>
            <person name="Bleich R.M."/>
            <person name="Grubbs K.J."/>
            <person name="Santa Maria K.C."/>
            <person name="Allen S.E."/>
            <person name="Farag S."/>
            <person name="Shank E.A."/>
            <person name="Bowers A."/>
        </authorList>
    </citation>
    <scope>NUCLEOTIDE SEQUENCE [LARGE SCALE GENOMIC DNA]</scope>
    <source>
        <strain evidence="13 14">AFS021349</strain>
    </source>
</reference>
<evidence type="ECO:0000259" key="12">
    <source>
        <dbReference type="Pfam" id="PF00082"/>
    </source>
</evidence>
<dbReference type="InterPro" id="IPR013784">
    <property type="entry name" value="Carb-bd-like_fold"/>
</dbReference>
<feature type="active site" description="Charge relay system" evidence="9 10">
    <location>
        <position position="204"/>
    </location>
</feature>
<dbReference type="PROSITE" id="PS00136">
    <property type="entry name" value="SUBTILASE_ASP"/>
    <property type="match status" value="1"/>
</dbReference>
<evidence type="ECO:0000256" key="11">
    <source>
        <dbReference type="RuleBase" id="RU003355"/>
    </source>
</evidence>
<keyword evidence="6 10" id="KW-0378">Hydrolase</keyword>
<dbReference type="PROSITE" id="PS00138">
    <property type="entry name" value="SUBTILASE_SER"/>
    <property type="match status" value="1"/>
</dbReference>
<dbReference type="EMBL" id="NUBY01000109">
    <property type="protein sequence ID" value="PEQ02678.1"/>
    <property type="molecule type" value="Genomic_DNA"/>
</dbReference>
<evidence type="ECO:0000256" key="1">
    <source>
        <dbReference type="ARBA" id="ARBA00001913"/>
    </source>
</evidence>
<keyword evidence="5 10" id="KW-0645">Protease</keyword>
<evidence type="ECO:0000256" key="4">
    <source>
        <dbReference type="ARBA" id="ARBA00022525"/>
    </source>
</evidence>
<evidence type="ECO:0000256" key="2">
    <source>
        <dbReference type="ARBA" id="ARBA00004613"/>
    </source>
</evidence>
<dbReference type="SUPFAM" id="SSF49452">
    <property type="entry name" value="Starch-binding domain-like"/>
    <property type="match status" value="1"/>
</dbReference>
<keyword evidence="7 10" id="KW-0720">Serine protease</keyword>
<comment type="cofactor">
    <cofactor evidence="1">
        <name>Ca(2+)</name>
        <dbReference type="ChEBI" id="CHEBI:29108"/>
    </cofactor>
</comment>
<dbReference type="InterPro" id="IPR022398">
    <property type="entry name" value="Peptidase_S8_His-AS"/>
</dbReference>
<comment type="caution">
    <text evidence="13">The sequence shown here is derived from an EMBL/GenBank/DDBJ whole genome shotgun (WGS) entry which is preliminary data.</text>
</comment>
<dbReference type="PRINTS" id="PR00723">
    <property type="entry name" value="SUBTILISIN"/>
</dbReference>
<protein>
    <recommendedName>
        <fullName evidence="12">Peptidase S8/S53 domain-containing protein</fullName>
    </recommendedName>
</protein>
<feature type="active site" description="Charge relay system" evidence="9 10">
    <location>
        <position position="11"/>
    </location>
</feature>
<dbReference type="InterPro" id="IPR023828">
    <property type="entry name" value="Peptidase_S8_Ser-AS"/>
</dbReference>
<dbReference type="PROSITE" id="PS51892">
    <property type="entry name" value="SUBTILASE"/>
    <property type="match status" value="1"/>
</dbReference>
<name>A0A2A8HC75_9BACI</name>
<comment type="subcellular location">
    <subcellularLocation>
        <location evidence="2">Secreted</location>
    </subcellularLocation>
</comment>
<gene>
    <name evidence="13" type="ORF">CN585_19540</name>
</gene>
<organism evidence="13 14">
    <name type="scientific">Bacillus toyonensis</name>
    <dbReference type="NCBI Taxonomy" id="155322"/>
    <lineage>
        <taxon>Bacteria</taxon>
        <taxon>Bacillati</taxon>
        <taxon>Bacillota</taxon>
        <taxon>Bacilli</taxon>
        <taxon>Bacillales</taxon>
        <taxon>Bacillaceae</taxon>
        <taxon>Bacillus</taxon>
        <taxon>Bacillus cereus group</taxon>
    </lineage>
</organism>
<dbReference type="InterPro" id="IPR015500">
    <property type="entry name" value="Peptidase_S8_subtilisin-rel"/>
</dbReference>
<evidence type="ECO:0000256" key="6">
    <source>
        <dbReference type="ARBA" id="ARBA00022801"/>
    </source>
</evidence>
<evidence type="ECO:0000256" key="8">
    <source>
        <dbReference type="ARBA" id="ARBA00022837"/>
    </source>
</evidence>
<dbReference type="GO" id="GO:0030246">
    <property type="term" value="F:carbohydrate binding"/>
    <property type="evidence" value="ECO:0007669"/>
    <property type="project" value="InterPro"/>
</dbReference>
<dbReference type="AlphaFoldDB" id="A0A2A8HC75"/>
<evidence type="ECO:0000256" key="5">
    <source>
        <dbReference type="ARBA" id="ARBA00022670"/>
    </source>
</evidence>
<comment type="similarity">
    <text evidence="3 10 11">Belongs to the peptidase S8 family.</text>
</comment>
<accession>A0A2A8HC75</accession>
<keyword evidence="8" id="KW-0106">Calcium</keyword>
<dbReference type="PANTHER" id="PTHR43806:SF11">
    <property type="entry name" value="CEREVISIN-RELATED"/>
    <property type="match status" value="1"/>
</dbReference>
<dbReference type="GO" id="GO:0006508">
    <property type="term" value="P:proteolysis"/>
    <property type="evidence" value="ECO:0007669"/>
    <property type="project" value="UniProtKB-KW"/>
</dbReference>
<dbReference type="InterPro" id="IPR000209">
    <property type="entry name" value="Peptidase_S8/S53_dom"/>
</dbReference>
<evidence type="ECO:0000256" key="3">
    <source>
        <dbReference type="ARBA" id="ARBA00011073"/>
    </source>
</evidence>
<evidence type="ECO:0000313" key="13">
    <source>
        <dbReference type="EMBL" id="PEQ02678.1"/>
    </source>
</evidence>
<dbReference type="GO" id="GO:0004252">
    <property type="term" value="F:serine-type endopeptidase activity"/>
    <property type="evidence" value="ECO:0007669"/>
    <property type="project" value="UniProtKB-UniRule"/>
</dbReference>
<evidence type="ECO:0000256" key="10">
    <source>
        <dbReference type="PROSITE-ProRule" id="PRU01240"/>
    </source>
</evidence>
<feature type="domain" description="Peptidase S8/S53" evidence="12">
    <location>
        <begin position="5"/>
        <end position="254"/>
    </location>
</feature>
<sequence>MRPITKIAVIDSGIDPNHPDLAEKIIDPISFGSGDPTNYIDEIGHGTHVAGIAAAITNNKIGVAGASYNTALIVPIKVNDKTSDLFITSAIKGIMYAIDKKVDVINMSFGFAIYTQAMQLALEKAWEQEIVSVAAAGNDGNEQLSYPAAYNFVLGVSATDKTDRLASFSSWGVDVGITAPGTDILSTVPGRNGDVFYTTMSGTSMAAPFVSGVAAMLRAIKPLASNQEIIQAIQRSARSLNTKNKEWSPFYGYGLLNLSAAVQEIKCPQIPYGDYCEVLGSFYGQVVDSDGNPVGNATVEAFVGELETENQKSTRKYKTKCTTYDVNGNCTQSDGMFRLSNLPGGNYTIVGVGVDPNTPKPIVGILVEKVVLGTDVYVKLVLEDVPAAATIGF</sequence>
<dbReference type="Pfam" id="PF00082">
    <property type="entry name" value="Peptidase_S8"/>
    <property type="match status" value="1"/>
</dbReference>
<dbReference type="PROSITE" id="PS00137">
    <property type="entry name" value="SUBTILASE_HIS"/>
    <property type="match status" value="1"/>
</dbReference>
<dbReference type="InterPro" id="IPR050131">
    <property type="entry name" value="Peptidase_S8_subtilisin-like"/>
</dbReference>
<keyword evidence="4" id="KW-0964">Secreted</keyword>
<dbReference type="InterPro" id="IPR023827">
    <property type="entry name" value="Peptidase_S8_Asp-AS"/>
</dbReference>
<dbReference type="PANTHER" id="PTHR43806">
    <property type="entry name" value="PEPTIDASE S8"/>
    <property type="match status" value="1"/>
</dbReference>
<dbReference type="InterPro" id="IPR036852">
    <property type="entry name" value="Peptidase_S8/S53_dom_sf"/>
</dbReference>
<evidence type="ECO:0000256" key="9">
    <source>
        <dbReference type="PIRSR" id="PIRSR615500-1"/>
    </source>
</evidence>
<dbReference type="SUPFAM" id="SSF52743">
    <property type="entry name" value="Subtilisin-like"/>
    <property type="match status" value="1"/>
</dbReference>
<dbReference type="Proteomes" id="UP000220841">
    <property type="component" value="Unassembled WGS sequence"/>
</dbReference>
<proteinExistence type="inferred from homology"/>
<dbReference type="Gene3D" id="2.60.40.1120">
    <property type="entry name" value="Carboxypeptidase-like, regulatory domain"/>
    <property type="match status" value="1"/>
</dbReference>
<evidence type="ECO:0000313" key="14">
    <source>
        <dbReference type="Proteomes" id="UP000220841"/>
    </source>
</evidence>
<dbReference type="GO" id="GO:0005576">
    <property type="term" value="C:extracellular region"/>
    <property type="evidence" value="ECO:0007669"/>
    <property type="project" value="UniProtKB-SubCell"/>
</dbReference>
<feature type="active site" description="Charge relay system" evidence="9 10">
    <location>
        <position position="45"/>
    </location>
</feature>